<dbReference type="PRINTS" id="PR00111">
    <property type="entry name" value="ABHYDROLASE"/>
</dbReference>
<keyword evidence="4" id="KW-1185">Reference proteome</keyword>
<organism evidence="3 4">
    <name type="scientific">Amycolatopsis viridis</name>
    <dbReference type="NCBI Taxonomy" id="185678"/>
    <lineage>
        <taxon>Bacteria</taxon>
        <taxon>Bacillati</taxon>
        <taxon>Actinomycetota</taxon>
        <taxon>Actinomycetes</taxon>
        <taxon>Pseudonocardiales</taxon>
        <taxon>Pseudonocardiaceae</taxon>
        <taxon>Amycolatopsis</taxon>
    </lineage>
</organism>
<reference evidence="3 4" key="1">
    <citation type="submission" date="2020-03" db="EMBL/GenBank/DDBJ databases">
        <title>Sequencing the genomes of 1000 actinobacteria strains.</title>
        <authorList>
            <person name="Klenk H.-P."/>
        </authorList>
    </citation>
    <scope>NUCLEOTIDE SEQUENCE [LARGE SCALE GENOMIC DNA]</scope>
    <source>
        <strain evidence="3 4">DSM 45668</strain>
    </source>
</reference>
<sequence length="297" mass="33246">MTLATPPHLAVPARTVHRFVEVDDVAVFYRESQPERPDAPVVLLLHGFPSASHQFRRLIDTLGRRDRLIAPDYPGFGHTRTPGGFGYSFDRLADVVEGFIERLGLTRFAMYLFDFGAPIGFRLALRHPERVAGLIVQNGNAYVEGLSEAAREFTALTPDTPGAEQAVLDLFTVDATRAQYESGTTDPELVAPEGWLLDQHFLDLPGRKRAQRALAFDYQSNIAAYPGWQAWLREHRPPTLITWGSRDPFFPEPGALAYLSDLPDAELHLFDTGHFALEDHLPEIAPLIDSFLTRTWG</sequence>
<accession>A0ABX0SP70</accession>
<evidence type="ECO:0000256" key="1">
    <source>
        <dbReference type="ARBA" id="ARBA00022801"/>
    </source>
</evidence>
<evidence type="ECO:0000313" key="4">
    <source>
        <dbReference type="Proteomes" id="UP000754495"/>
    </source>
</evidence>
<keyword evidence="1" id="KW-0378">Hydrolase</keyword>
<feature type="domain" description="AB hydrolase-1" evidence="2">
    <location>
        <begin position="40"/>
        <end position="280"/>
    </location>
</feature>
<dbReference type="Pfam" id="PF00561">
    <property type="entry name" value="Abhydrolase_1"/>
    <property type="match status" value="1"/>
</dbReference>
<dbReference type="PANTHER" id="PTHR42977">
    <property type="entry name" value="HYDROLASE-RELATED"/>
    <property type="match status" value="1"/>
</dbReference>
<comment type="caution">
    <text evidence="3">The sequence shown here is derived from an EMBL/GenBank/DDBJ whole genome shotgun (WGS) entry which is preliminary data.</text>
</comment>
<proteinExistence type="predicted"/>
<dbReference type="EMBL" id="JAANOU010000001">
    <property type="protein sequence ID" value="NIH78420.1"/>
    <property type="molecule type" value="Genomic_DNA"/>
</dbReference>
<dbReference type="SUPFAM" id="SSF53474">
    <property type="entry name" value="alpha/beta-Hydrolases"/>
    <property type="match status" value="1"/>
</dbReference>
<name>A0ABX0SP70_9PSEU</name>
<dbReference type="InterPro" id="IPR029058">
    <property type="entry name" value="AB_hydrolase_fold"/>
</dbReference>
<gene>
    <name evidence="3" type="ORF">FHX46_000950</name>
</gene>
<dbReference type="PANTHER" id="PTHR42977:SF3">
    <property type="entry name" value="AB HYDROLASE-1 DOMAIN-CONTAINING PROTEIN"/>
    <property type="match status" value="1"/>
</dbReference>
<dbReference type="Gene3D" id="3.40.50.1820">
    <property type="entry name" value="alpha/beta hydrolase"/>
    <property type="match status" value="1"/>
</dbReference>
<dbReference type="InterPro" id="IPR051340">
    <property type="entry name" value="Haloalkane_dehalogenase"/>
</dbReference>
<dbReference type="RefSeq" id="WP_167110997.1">
    <property type="nucleotide sequence ID" value="NZ_JAANOU010000001.1"/>
</dbReference>
<dbReference type="InterPro" id="IPR000073">
    <property type="entry name" value="AB_hydrolase_1"/>
</dbReference>
<evidence type="ECO:0000313" key="3">
    <source>
        <dbReference type="EMBL" id="NIH78420.1"/>
    </source>
</evidence>
<protein>
    <submittedName>
        <fullName evidence="3">Pimeloyl-ACP methyl ester carboxylesterase</fullName>
    </submittedName>
</protein>
<dbReference type="Proteomes" id="UP000754495">
    <property type="component" value="Unassembled WGS sequence"/>
</dbReference>
<evidence type="ECO:0000259" key="2">
    <source>
        <dbReference type="Pfam" id="PF00561"/>
    </source>
</evidence>